<organism evidence="14 15">
    <name type="scientific">Gossypium hirsutum</name>
    <name type="common">Upland cotton</name>
    <name type="synonym">Gossypium mexicanum</name>
    <dbReference type="NCBI Taxonomy" id="3635"/>
    <lineage>
        <taxon>Eukaryota</taxon>
        <taxon>Viridiplantae</taxon>
        <taxon>Streptophyta</taxon>
        <taxon>Embryophyta</taxon>
        <taxon>Tracheophyta</taxon>
        <taxon>Spermatophyta</taxon>
        <taxon>Magnoliopsida</taxon>
        <taxon>eudicotyledons</taxon>
        <taxon>Gunneridae</taxon>
        <taxon>Pentapetalae</taxon>
        <taxon>rosids</taxon>
        <taxon>malvids</taxon>
        <taxon>Malvales</taxon>
        <taxon>Malvaceae</taxon>
        <taxon>Malvoideae</taxon>
        <taxon>Gossypium</taxon>
    </lineage>
</organism>
<evidence type="ECO:0000313" key="15">
    <source>
        <dbReference type="RefSeq" id="XP_040956013.1"/>
    </source>
</evidence>
<dbReference type="GeneID" id="107898139"/>
<comment type="similarity">
    <text evidence="11">Belongs to the Ca(2+):cation antiporter (CaCA) (TC 2.A.19) family. Cation/calcium exchanger (CCX) subfamily.</text>
</comment>
<evidence type="ECO:0000256" key="10">
    <source>
        <dbReference type="ARBA" id="ARBA00023201"/>
    </source>
</evidence>
<reference evidence="15" key="2">
    <citation type="submission" date="2025-08" db="UniProtKB">
        <authorList>
            <consortium name="RefSeq"/>
        </authorList>
    </citation>
    <scope>IDENTIFICATION</scope>
</reference>
<keyword evidence="7 12" id="KW-1133">Transmembrane helix</keyword>
<keyword evidence="8" id="KW-0915">Sodium</keyword>
<evidence type="ECO:0000256" key="7">
    <source>
        <dbReference type="ARBA" id="ARBA00022989"/>
    </source>
</evidence>
<keyword evidence="9 12" id="KW-0472">Membrane</keyword>
<dbReference type="PANTHER" id="PTHR12266:SF0">
    <property type="entry name" value="MITOCHONDRIAL SODIUM_CALCIUM EXCHANGER PROTEIN"/>
    <property type="match status" value="1"/>
</dbReference>
<evidence type="ECO:0000256" key="2">
    <source>
        <dbReference type="ARBA" id="ARBA00022448"/>
    </source>
</evidence>
<keyword evidence="6" id="KW-0630">Potassium</keyword>
<comment type="subcellular location">
    <subcellularLocation>
        <location evidence="1">Membrane</location>
        <topology evidence="1">Multi-pass membrane protein</topology>
    </subcellularLocation>
</comment>
<evidence type="ECO:0000256" key="1">
    <source>
        <dbReference type="ARBA" id="ARBA00004141"/>
    </source>
</evidence>
<keyword evidence="10" id="KW-0739">Sodium transport</keyword>
<evidence type="ECO:0000256" key="11">
    <source>
        <dbReference type="ARBA" id="ARBA00038187"/>
    </source>
</evidence>
<dbReference type="InterPro" id="IPR051359">
    <property type="entry name" value="CaCA_antiporter"/>
</dbReference>
<evidence type="ECO:0000313" key="14">
    <source>
        <dbReference type="Proteomes" id="UP000818029"/>
    </source>
</evidence>
<dbReference type="RefSeq" id="XP_040956013.1">
    <property type="nucleotide sequence ID" value="XM_041100079.1"/>
</dbReference>
<keyword evidence="10" id="KW-0406">Ion transport</keyword>
<evidence type="ECO:0000256" key="5">
    <source>
        <dbReference type="ARBA" id="ARBA00022692"/>
    </source>
</evidence>
<keyword evidence="3" id="KW-0050">Antiport</keyword>
<keyword evidence="14" id="KW-1185">Reference proteome</keyword>
<dbReference type="InterPro" id="IPR004837">
    <property type="entry name" value="NaCa_Exmemb"/>
</dbReference>
<dbReference type="Pfam" id="PF01699">
    <property type="entry name" value="Na_Ca_ex"/>
    <property type="match status" value="1"/>
</dbReference>
<gene>
    <name evidence="15" type="primary">LOC107898139</name>
</gene>
<reference evidence="14" key="1">
    <citation type="journal article" date="2020" name="Nat. Genet.">
        <title>Genomic diversifications of five Gossypium allopolyploid species and their impact on cotton improvement.</title>
        <authorList>
            <person name="Chen Z.J."/>
            <person name="Sreedasyam A."/>
            <person name="Ando A."/>
            <person name="Song Q."/>
            <person name="De Santiago L.M."/>
            <person name="Hulse-Kemp A.M."/>
            <person name="Ding M."/>
            <person name="Ye W."/>
            <person name="Kirkbride R.C."/>
            <person name="Jenkins J."/>
            <person name="Plott C."/>
            <person name="Lovell J."/>
            <person name="Lin Y.M."/>
            <person name="Vaughn R."/>
            <person name="Liu B."/>
            <person name="Simpson S."/>
            <person name="Scheffler B.E."/>
            <person name="Wen L."/>
            <person name="Saski C.A."/>
            <person name="Grover C.E."/>
            <person name="Hu G."/>
            <person name="Conover J.L."/>
            <person name="Carlson J.W."/>
            <person name="Shu S."/>
            <person name="Boston L.B."/>
            <person name="Williams M."/>
            <person name="Peterson D.G."/>
            <person name="McGee K."/>
            <person name="Jones D.C."/>
            <person name="Wendel J.F."/>
            <person name="Stelly D.M."/>
            <person name="Grimwood J."/>
            <person name="Schmutz J."/>
        </authorList>
    </citation>
    <scope>NUCLEOTIDE SEQUENCE [LARGE SCALE GENOMIC DNA]</scope>
    <source>
        <strain evidence="14">cv. TM-1</strain>
    </source>
</reference>
<keyword evidence="4" id="KW-0633">Potassium transport</keyword>
<sequence length="213" mass="23736">MNFNRPGFTNGYDHFSVIRRKISELDAYSSNLANKNAQEINLSVSSSNPAFCYGLFDHKCFVNPCEFLKAHPQCSSDGFFDYIKFFYYGCEGFRIVGYVVLVVWLAALFYLLGNTVADYFYCSLEKLSHLLRLPPTIVGVSLLPLGNGAPDVFTNIAAFWGTSTGEVGLNSVLSDVVFVSCAVVGPVSLYVVEKRIHIDKRCFIKESELGEGW</sequence>
<keyword evidence="2" id="KW-0813">Transport</keyword>
<name>A0ABM3AMG4_GOSHI</name>
<evidence type="ECO:0000256" key="8">
    <source>
        <dbReference type="ARBA" id="ARBA00023053"/>
    </source>
</evidence>
<dbReference type="PANTHER" id="PTHR12266">
    <property type="entry name" value="NA+/CA2+ K+ INDEPENDENT EXCHANGER"/>
    <property type="match status" value="1"/>
</dbReference>
<accession>A0ABM3AMG4</accession>
<evidence type="ECO:0000256" key="12">
    <source>
        <dbReference type="SAM" id="Phobius"/>
    </source>
</evidence>
<feature type="domain" description="Sodium/calcium exchanger membrane region" evidence="13">
    <location>
        <begin position="102"/>
        <end position="190"/>
    </location>
</feature>
<protein>
    <submittedName>
        <fullName evidence="15">Cation/calcium exchanger 4-like</fullName>
    </submittedName>
</protein>
<dbReference type="Proteomes" id="UP000818029">
    <property type="component" value="Chromosome D08"/>
</dbReference>
<evidence type="ECO:0000256" key="4">
    <source>
        <dbReference type="ARBA" id="ARBA00022538"/>
    </source>
</evidence>
<evidence type="ECO:0000259" key="13">
    <source>
        <dbReference type="Pfam" id="PF01699"/>
    </source>
</evidence>
<keyword evidence="5 12" id="KW-0812">Transmembrane</keyword>
<evidence type="ECO:0000256" key="6">
    <source>
        <dbReference type="ARBA" id="ARBA00022958"/>
    </source>
</evidence>
<evidence type="ECO:0000256" key="9">
    <source>
        <dbReference type="ARBA" id="ARBA00023136"/>
    </source>
</evidence>
<feature type="transmembrane region" description="Helical" evidence="12">
    <location>
        <begin position="95"/>
        <end position="113"/>
    </location>
</feature>
<proteinExistence type="inferred from homology"/>
<feature type="transmembrane region" description="Helical" evidence="12">
    <location>
        <begin position="172"/>
        <end position="192"/>
    </location>
</feature>
<evidence type="ECO:0000256" key="3">
    <source>
        <dbReference type="ARBA" id="ARBA00022449"/>
    </source>
</evidence>